<evidence type="ECO:0000259" key="1">
    <source>
        <dbReference type="Pfam" id="PF08878"/>
    </source>
</evidence>
<dbReference type="RefSeq" id="WP_072299591.1">
    <property type="nucleotide sequence ID" value="NZ_FPIP01000002.1"/>
</dbReference>
<sequence>MITKSFDQFTVYQDSISSAFVYANFDDAKAFMNGFADYILSEDNLLNYANTLTPIEFVPNKIHYKKLYSTLSTFLNKDLELLTYNNVSNEVLDVLGQEYTFIDQNGETLLQKDKIGKIGEYIFHLLLTKYYNVQCIIPKFRCTTDRNMSVFGIDALFYDPKKNMILFGESKVCKTISSAITLINRSFQEYEQQISEEYKLVLSNENYNLSSVFTEAFSEHTAVCISFEDFIKEANITKICVPAFIAHGKKSNGETIENYLKLLNSKITRNKFFCLDTEYLFISLPIIDKSKMMDTIMKKVVKKNGEYKSFFIN</sequence>
<protein>
    <recommendedName>
        <fullName evidence="1">Anti-bacteriophage protein A/HamA C-terminal domain-containing protein</fullName>
    </recommendedName>
</protein>
<dbReference type="Proteomes" id="UP000183461">
    <property type="component" value="Unassembled WGS sequence"/>
</dbReference>
<dbReference type="AlphaFoldDB" id="A0A1K1MI36"/>
<name>A0A1K1MI36_RUMFL</name>
<feature type="domain" description="Anti-bacteriophage protein A/HamA C-terminal" evidence="1">
    <location>
        <begin position="19"/>
        <end position="300"/>
    </location>
</feature>
<dbReference type="Pfam" id="PF08878">
    <property type="entry name" value="HamA"/>
    <property type="match status" value="1"/>
</dbReference>
<evidence type="ECO:0000313" key="3">
    <source>
        <dbReference type="Proteomes" id="UP000183461"/>
    </source>
</evidence>
<accession>A0A1K1MI36</accession>
<reference evidence="2 3" key="1">
    <citation type="submission" date="2016-11" db="EMBL/GenBank/DDBJ databases">
        <authorList>
            <person name="Jaros S."/>
            <person name="Januszkiewicz K."/>
            <person name="Wedrychowicz H."/>
        </authorList>
    </citation>
    <scope>NUCLEOTIDE SEQUENCE [LARGE SCALE GENOMIC DNA]</scope>
    <source>
        <strain evidence="2 3">YL228</strain>
    </source>
</reference>
<proteinExistence type="predicted"/>
<dbReference type="InterPro" id="IPR014976">
    <property type="entry name" value="AbpA_HamA_C"/>
</dbReference>
<dbReference type="EMBL" id="FPIP01000002">
    <property type="protein sequence ID" value="SFW22792.1"/>
    <property type="molecule type" value="Genomic_DNA"/>
</dbReference>
<gene>
    <name evidence="2" type="ORF">SAMN02910280_1230</name>
</gene>
<evidence type="ECO:0000313" key="2">
    <source>
        <dbReference type="EMBL" id="SFW22792.1"/>
    </source>
</evidence>
<organism evidence="2 3">
    <name type="scientific">Ruminococcus flavefaciens</name>
    <dbReference type="NCBI Taxonomy" id="1265"/>
    <lineage>
        <taxon>Bacteria</taxon>
        <taxon>Bacillati</taxon>
        <taxon>Bacillota</taxon>
        <taxon>Clostridia</taxon>
        <taxon>Eubacteriales</taxon>
        <taxon>Oscillospiraceae</taxon>
        <taxon>Ruminococcus</taxon>
    </lineage>
</organism>